<sequence>MPPRFVLASRSPRRRQILELAGWAFDVQESQADETIPPGMPPDAAVQLLARRKVGAVAPSAPGAFVLGADTIVVCNGRLLGKPRTETEAFDMLRLLSGRTHDVWTGVAIAAPHGKTVSFAEKTAVTFWELSDEEITSYIATGEPMDKAGAYGIQGRAALFVRRIEGDYLTVVGLPLSRTARELRRLGWPPYGMET</sequence>
<keyword evidence="3 6" id="KW-0963">Cytoplasm</keyword>
<accession>A0A150MJM6</accession>
<name>A0A150MJM6_GEOSE</name>
<comment type="cofactor">
    <cofactor evidence="1 6">
        <name>a divalent metal cation</name>
        <dbReference type="ChEBI" id="CHEBI:60240"/>
    </cofactor>
</comment>
<evidence type="ECO:0000313" key="7">
    <source>
        <dbReference type="EMBL" id="KYD24539.1"/>
    </source>
</evidence>
<evidence type="ECO:0000256" key="2">
    <source>
        <dbReference type="ARBA" id="ARBA00004496"/>
    </source>
</evidence>
<dbReference type="GO" id="GO:0036218">
    <property type="term" value="F:dTTP diphosphatase activity"/>
    <property type="evidence" value="ECO:0007669"/>
    <property type="project" value="RHEA"/>
</dbReference>
<comment type="similarity">
    <text evidence="6">Belongs to the Maf family. YhdE subfamily.</text>
</comment>
<feature type="site" description="Important for substrate specificity" evidence="6">
    <location>
        <position position="71"/>
    </location>
</feature>
<evidence type="ECO:0000256" key="5">
    <source>
        <dbReference type="ARBA" id="ARBA00023080"/>
    </source>
</evidence>
<feature type="active site" description="Proton acceptor" evidence="6">
    <location>
        <position position="70"/>
    </location>
</feature>
<reference evidence="7 8" key="1">
    <citation type="submission" date="2016-01" db="EMBL/GenBank/DDBJ databases">
        <title>Draft Genome Sequences of Seven Thermophilic Sporeformers Isolated from Foods.</title>
        <authorList>
            <person name="Berendsen E.M."/>
            <person name="Wells-Bennik M.H."/>
            <person name="Krawcyk A.O."/>
            <person name="De Jong A."/>
            <person name="Holsappel S."/>
            <person name="Eijlander R.T."/>
            <person name="Kuipers O.P."/>
        </authorList>
    </citation>
    <scope>NUCLEOTIDE SEQUENCE [LARGE SCALE GENOMIC DNA]</scope>
    <source>
        <strain evidence="7 8">B4109</strain>
    </source>
</reference>
<comment type="catalytic activity">
    <reaction evidence="6">
        <text>UTP + H2O = UMP + diphosphate + H(+)</text>
        <dbReference type="Rhea" id="RHEA:29395"/>
        <dbReference type="ChEBI" id="CHEBI:15377"/>
        <dbReference type="ChEBI" id="CHEBI:15378"/>
        <dbReference type="ChEBI" id="CHEBI:33019"/>
        <dbReference type="ChEBI" id="CHEBI:46398"/>
        <dbReference type="ChEBI" id="CHEBI:57865"/>
        <dbReference type="EC" id="3.6.1.9"/>
    </reaction>
</comment>
<dbReference type="SUPFAM" id="SSF52972">
    <property type="entry name" value="ITPase-like"/>
    <property type="match status" value="1"/>
</dbReference>
<dbReference type="EC" id="3.6.1.9" evidence="6"/>
<dbReference type="GO" id="GO:0005737">
    <property type="term" value="C:cytoplasm"/>
    <property type="evidence" value="ECO:0007669"/>
    <property type="project" value="UniProtKB-SubCell"/>
</dbReference>
<dbReference type="Pfam" id="PF02545">
    <property type="entry name" value="Maf"/>
    <property type="match status" value="1"/>
</dbReference>
<feature type="site" description="Important for substrate specificity" evidence="6">
    <location>
        <position position="13"/>
    </location>
</feature>
<evidence type="ECO:0000256" key="4">
    <source>
        <dbReference type="ARBA" id="ARBA00022801"/>
    </source>
</evidence>
<dbReference type="Proteomes" id="UP000075424">
    <property type="component" value="Unassembled WGS sequence"/>
</dbReference>
<dbReference type="HAMAP" id="MF_00528">
    <property type="entry name" value="Maf"/>
    <property type="match status" value="1"/>
</dbReference>
<dbReference type="EMBL" id="LQYV01000096">
    <property type="protein sequence ID" value="KYD24539.1"/>
    <property type="molecule type" value="Genomic_DNA"/>
</dbReference>
<evidence type="ECO:0000256" key="3">
    <source>
        <dbReference type="ARBA" id="ARBA00022490"/>
    </source>
</evidence>
<dbReference type="RefSeq" id="WP_033014281.1">
    <property type="nucleotide sequence ID" value="NZ_CBCSGJ010000002.1"/>
</dbReference>
<dbReference type="PATRIC" id="fig|1422.18.peg.514"/>
<comment type="subcellular location">
    <subcellularLocation>
        <location evidence="2 6">Cytoplasm</location>
    </subcellularLocation>
</comment>
<comment type="catalytic activity">
    <reaction evidence="6">
        <text>dTTP + H2O = dTMP + diphosphate + H(+)</text>
        <dbReference type="Rhea" id="RHEA:28534"/>
        <dbReference type="ChEBI" id="CHEBI:15377"/>
        <dbReference type="ChEBI" id="CHEBI:15378"/>
        <dbReference type="ChEBI" id="CHEBI:33019"/>
        <dbReference type="ChEBI" id="CHEBI:37568"/>
        <dbReference type="ChEBI" id="CHEBI:63528"/>
        <dbReference type="EC" id="3.6.1.9"/>
    </reaction>
</comment>
<dbReference type="PIRSF" id="PIRSF006305">
    <property type="entry name" value="Maf"/>
    <property type="match status" value="1"/>
</dbReference>
<dbReference type="CDD" id="cd00555">
    <property type="entry name" value="Maf"/>
    <property type="match status" value="1"/>
</dbReference>
<keyword evidence="5 6" id="KW-0546">Nucleotide metabolism</keyword>
<keyword evidence="4 6" id="KW-0378">Hydrolase</keyword>
<comment type="caution">
    <text evidence="6">Lacks conserved residue(s) required for the propagation of feature annotation.</text>
</comment>
<dbReference type="InterPro" id="IPR003697">
    <property type="entry name" value="Maf-like"/>
</dbReference>
<dbReference type="Gene3D" id="3.90.950.10">
    <property type="match status" value="1"/>
</dbReference>
<dbReference type="FunFam" id="3.90.950.10:FF:000005">
    <property type="entry name" value="7-methyl-GTP pyrophosphatase"/>
    <property type="match status" value="1"/>
</dbReference>
<dbReference type="InterPro" id="IPR029001">
    <property type="entry name" value="ITPase-like_fam"/>
</dbReference>
<organism evidence="7 8">
    <name type="scientific">Geobacillus stearothermophilus</name>
    <name type="common">Bacillus stearothermophilus</name>
    <dbReference type="NCBI Taxonomy" id="1422"/>
    <lineage>
        <taxon>Bacteria</taxon>
        <taxon>Bacillati</taxon>
        <taxon>Bacillota</taxon>
        <taxon>Bacilli</taxon>
        <taxon>Bacillales</taxon>
        <taxon>Anoxybacillaceae</taxon>
        <taxon>Geobacillus</taxon>
    </lineage>
</organism>
<evidence type="ECO:0000256" key="6">
    <source>
        <dbReference type="HAMAP-Rule" id="MF_00528"/>
    </source>
</evidence>
<dbReference type="PANTHER" id="PTHR43213:SF5">
    <property type="entry name" value="BIFUNCTIONAL DTTP_UTP PYROPHOSPHATASE_METHYLTRANSFERASE PROTEIN-RELATED"/>
    <property type="match status" value="1"/>
</dbReference>
<protein>
    <recommendedName>
        <fullName evidence="6">dTTP/UTP pyrophosphatase</fullName>
        <shortName evidence="6">dTTPase/UTPase</shortName>
        <ecNumber evidence="6">3.6.1.9</ecNumber>
    </recommendedName>
    <alternativeName>
        <fullName evidence="6">Nucleoside triphosphate pyrophosphatase</fullName>
    </alternativeName>
    <alternativeName>
        <fullName evidence="6">Nucleotide pyrophosphatase</fullName>
        <shortName evidence="6">Nucleotide PPase</shortName>
    </alternativeName>
</protein>
<dbReference type="PANTHER" id="PTHR43213">
    <property type="entry name" value="BIFUNCTIONAL DTTP/UTP PYROPHOSPHATASE/METHYLTRANSFERASE PROTEIN-RELATED"/>
    <property type="match status" value="1"/>
</dbReference>
<dbReference type="GeneID" id="89611183"/>
<feature type="site" description="Important for substrate specificity" evidence="6">
    <location>
        <position position="154"/>
    </location>
</feature>
<dbReference type="NCBIfam" id="TIGR00172">
    <property type="entry name" value="maf"/>
    <property type="match status" value="1"/>
</dbReference>
<evidence type="ECO:0000256" key="1">
    <source>
        <dbReference type="ARBA" id="ARBA00001968"/>
    </source>
</evidence>
<comment type="caution">
    <text evidence="7">The sequence shown here is derived from an EMBL/GenBank/DDBJ whole genome shotgun (WGS) entry which is preliminary data.</text>
</comment>
<dbReference type="GO" id="GO:0036221">
    <property type="term" value="F:UTP diphosphatase activity"/>
    <property type="evidence" value="ECO:0007669"/>
    <property type="project" value="RHEA"/>
</dbReference>
<evidence type="ECO:0000313" key="8">
    <source>
        <dbReference type="Proteomes" id="UP000075424"/>
    </source>
</evidence>
<comment type="function">
    <text evidence="6">Nucleoside triphosphate pyrophosphatase that hydrolyzes dTTP and UTP. May have a dual role in cell division arrest and in preventing the incorporation of modified nucleotides into cellular nucleic acids.</text>
</comment>
<gene>
    <name evidence="7" type="ORF">B4109_2228</name>
</gene>
<dbReference type="GO" id="GO:0009117">
    <property type="term" value="P:nucleotide metabolic process"/>
    <property type="evidence" value="ECO:0007669"/>
    <property type="project" value="UniProtKB-KW"/>
</dbReference>
<proteinExistence type="inferred from homology"/>
<dbReference type="AlphaFoldDB" id="A0A150MJM6"/>